<dbReference type="GO" id="GO:0005737">
    <property type="term" value="C:cytoplasm"/>
    <property type="evidence" value="ECO:0007669"/>
    <property type="project" value="InterPro"/>
</dbReference>
<dbReference type="SMART" id="SM01131">
    <property type="entry name" value="DHHA2"/>
    <property type="match status" value="1"/>
</dbReference>
<dbReference type="Gene3D" id="3.10.310.20">
    <property type="entry name" value="DHHA2 domain"/>
    <property type="match status" value="1"/>
</dbReference>
<dbReference type="PANTHER" id="PTHR12112:SF39">
    <property type="entry name" value="EG:152A3.5 PROTEIN (FBGN0003116_PN PROTEIN)"/>
    <property type="match status" value="1"/>
</dbReference>
<dbReference type="InterPro" id="IPR038763">
    <property type="entry name" value="DHH_sf"/>
</dbReference>
<feature type="domain" description="DHHA2" evidence="5">
    <location>
        <begin position="237"/>
        <end position="389"/>
    </location>
</feature>
<comment type="caution">
    <text evidence="6">The sequence shown here is derived from an EMBL/GenBank/DDBJ whole genome shotgun (WGS) entry which is preliminary data.</text>
</comment>
<keyword evidence="4" id="KW-0464">Manganese</keyword>
<accession>A0A8T9BP32</accession>
<evidence type="ECO:0000256" key="1">
    <source>
        <dbReference type="ARBA" id="ARBA00001936"/>
    </source>
</evidence>
<name>A0A8T9BP32_9HELO</name>
<dbReference type="Pfam" id="PF01368">
    <property type="entry name" value="DHH"/>
    <property type="match status" value="1"/>
</dbReference>
<dbReference type="OrthoDB" id="374045at2759"/>
<gene>
    <name evidence="6" type="primary">PPX1</name>
    <name evidence="6" type="ORF">LARI1_G001663</name>
</gene>
<dbReference type="PANTHER" id="PTHR12112">
    <property type="entry name" value="BNIP - RELATED"/>
    <property type="match status" value="1"/>
</dbReference>
<reference evidence="6 7" key="1">
    <citation type="submission" date="2018-05" db="EMBL/GenBank/DDBJ databases">
        <title>Whole genome sequencing for identification of molecular markers to develop diagnostic detection tools for the regulated plant pathogen Lachnellula willkommii.</title>
        <authorList>
            <person name="Giroux E."/>
            <person name="Bilodeau G."/>
        </authorList>
    </citation>
    <scope>NUCLEOTIDE SEQUENCE [LARGE SCALE GENOMIC DNA]</scope>
    <source>
        <strain evidence="6 7">CBS 203.66</strain>
    </source>
</reference>
<evidence type="ECO:0000256" key="4">
    <source>
        <dbReference type="ARBA" id="ARBA00023211"/>
    </source>
</evidence>
<evidence type="ECO:0000256" key="3">
    <source>
        <dbReference type="ARBA" id="ARBA00022801"/>
    </source>
</evidence>
<dbReference type="Proteomes" id="UP000469559">
    <property type="component" value="Unassembled WGS sequence"/>
</dbReference>
<organism evidence="6 7">
    <name type="scientific">Lachnellula arida</name>
    <dbReference type="NCBI Taxonomy" id="1316785"/>
    <lineage>
        <taxon>Eukaryota</taxon>
        <taxon>Fungi</taxon>
        <taxon>Dikarya</taxon>
        <taxon>Ascomycota</taxon>
        <taxon>Pezizomycotina</taxon>
        <taxon>Leotiomycetes</taxon>
        <taxon>Helotiales</taxon>
        <taxon>Lachnaceae</taxon>
        <taxon>Lachnellula</taxon>
    </lineage>
</organism>
<evidence type="ECO:0000256" key="2">
    <source>
        <dbReference type="ARBA" id="ARBA00022723"/>
    </source>
</evidence>
<keyword evidence="2" id="KW-0479">Metal-binding</keyword>
<dbReference type="InterPro" id="IPR004097">
    <property type="entry name" value="DHHA2"/>
</dbReference>
<evidence type="ECO:0000313" key="6">
    <source>
        <dbReference type="EMBL" id="TVY20233.1"/>
    </source>
</evidence>
<keyword evidence="7" id="KW-1185">Reference proteome</keyword>
<dbReference type="GO" id="GO:0004309">
    <property type="term" value="F:exopolyphosphatase activity"/>
    <property type="evidence" value="ECO:0007669"/>
    <property type="project" value="TreeGrafter"/>
</dbReference>
<evidence type="ECO:0000259" key="5">
    <source>
        <dbReference type="SMART" id="SM01131"/>
    </source>
</evidence>
<dbReference type="SUPFAM" id="SSF64182">
    <property type="entry name" value="DHH phosphoesterases"/>
    <property type="match status" value="1"/>
</dbReference>
<dbReference type="AlphaFoldDB" id="A0A8T9BP32"/>
<dbReference type="EMBL" id="QGMF01000064">
    <property type="protein sequence ID" value="TVY20233.1"/>
    <property type="molecule type" value="Genomic_DNA"/>
</dbReference>
<keyword evidence="3" id="KW-0378">Hydrolase</keyword>
<dbReference type="Pfam" id="PF02833">
    <property type="entry name" value="DHHA2"/>
    <property type="match status" value="1"/>
</dbReference>
<proteinExistence type="predicted"/>
<dbReference type="InterPro" id="IPR038222">
    <property type="entry name" value="DHHA2_dom_sf"/>
</dbReference>
<evidence type="ECO:0000313" key="7">
    <source>
        <dbReference type="Proteomes" id="UP000469559"/>
    </source>
</evidence>
<comment type="cofactor">
    <cofactor evidence="1">
        <name>Mn(2+)</name>
        <dbReference type="ChEBI" id="CHEBI:29035"/>
    </cofactor>
</comment>
<dbReference type="Gene3D" id="3.90.1640.10">
    <property type="entry name" value="inorganic pyrophosphatase (n-terminal core)"/>
    <property type="match status" value="1"/>
</dbReference>
<sequence>MPLPRASLSSFLTSAKSILSSPSKHSTPLAFIIGNESAGNALLLAYLRTYAPTSHTFYIPLSNIPRTDLSLRPELIPVLTRANLKPSDLLTLSDLPAHSTLKQLKDARWVLVDHNALQGELGKAFKGDVVGCIDHHDEEDSVPRETNAGEPRIVEKSGSCASLVVRYCRSAWDGLSAEQGDVEGDKELASLALAAILVDTQNLTAESKTMEVDREAVGYLERKWGGEGGDREGCLGDITRAKEDIGGLGLGDIFRKDYKQWTEQEGFNIGVSSVVKDLGYLIQKAGDEGKFFDVLREFASDRKLDVCSVMTTSHEEGVFRRELLVWALNEKGVEAAKKFESSSRKRLGLKEWKEGRLDIDGEKEWRRCWWQQSVENSRKQVAPLLRASINS</sequence>
<dbReference type="InterPro" id="IPR001667">
    <property type="entry name" value="DDH_dom"/>
</dbReference>
<protein>
    <submittedName>
        <fullName evidence="6">Exopolyphosphatase</fullName>
    </submittedName>
</protein>